<comment type="similarity">
    <text evidence="2">Belongs to the EamA transporter family.</text>
</comment>
<protein>
    <submittedName>
        <fullName evidence="8">DMT family transporter</fullName>
    </submittedName>
</protein>
<dbReference type="InterPro" id="IPR050638">
    <property type="entry name" value="AA-Vitamin_Transporters"/>
</dbReference>
<evidence type="ECO:0000256" key="1">
    <source>
        <dbReference type="ARBA" id="ARBA00004141"/>
    </source>
</evidence>
<accession>A0A538S6R8</accession>
<dbReference type="Pfam" id="PF00892">
    <property type="entry name" value="EamA"/>
    <property type="match status" value="2"/>
</dbReference>
<feature type="transmembrane region" description="Helical" evidence="6">
    <location>
        <begin position="59"/>
        <end position="80"/>
    </location>
</feature>
<evidence type="ECO:0000256" key="4">
    <source>
        <dbReference type="ARBA" id="ARBA00022989"/>
    </source>
</evidence>
<dbReference type="Proteomes" id="UP000316292">
    <property type="component" value="Unassembled WGS sequence"/>
</dbReference>
<name>A0A538S6R8_UNCEI</name>
<dbReference type="PANTHER" id="PTHR32322:SF2">
    <property type="entry name" value="EAMA DOMAIN-CONTAINING PROTEIN"/>
    <property type="match status" value="1"/>
</dbReference>
<dbReference type="InterPro" id="IPR037185">
    <property type="entry name" value="EmrE-like"/>
</dbReference>
<sequence>MYAVPPSGVARDAPHPPGTETLDELKCFRYPGHQAEAYESLNCLGPFGRGMPASRRRDYALILLASILWGTSFPGSKLTVGTVDPLFLTFARMAIGAVLGLTVLAATRRLHLEVFCQPLVWVLGAINAAGFELQNEGILLTTASKTALLVNVNVVIIPVLMVAFFRETMTRVKVAGILVGTFGVVVVATKFDPASLAGGQFAGDVLVFVAGVVWAFYVVGAKKMVDRGGDYVALTAGILATTALLAAVPLFFVGWPLPTDASGWLGIAYLGLVPTFTPLLLYVASMRTISPTVSGLLILLEVVVAAVLSFFFLRDPLGVHTLAGGALILFGAYVVTRGD</sequence>
<feature type="domain" description="EamA" evidence="7">
    <location>
        <begin position="203"/>
        <end position="336"/>
    </location>
</feature>
<evidence type="ECO:0000313" key="8">
    <source>
        <dbReference type="EMBL" id="TMQ47060.1"/>
    </source>
</evidence>
<organism evidence="8 9">
    <name type="scientific">Eiseniibacteriota bacterium</name>
    <dbReference type="NCBI Taxonomy" id="2212470"/>
    <lineage>
        <taxon>Bacteria</taxon>
        <taxon>Candidatus Eiseniibacteriota</taxon>
    </lineage>
</organism>
<feature type="transmembrane region" description="Helical" evidence="6">
    <location>
        <begin position="86"/>
        <end position="107"/>
    </location>
</feature>
<comment type="subcellular location">
    <subcellularLocation>
        <location evidence="1">Membrane</location>
        <topology evidence="1">Multi-pass membrane protein</topology>
    </subcellularLocation>
</comment>
<dbReference type="GO" id="GO:0016020">
    <property type="term" value="C:membrane"/>
    <property type="evidence" value="ECO:0007669"/>
    <property type="project" value="UniProtKB-SubCell"/>
</dbReference>
<feature type="transmembrane region" description="Helical" evidence="6">
    <location>
        <begin position="201"/>
        <end position="219"/>
    </location>
</feature>
<feature type="transmembrane region" description="Helical" evidence="6">
    <location>
        <begin position="231"/>
        <end position="252"/>
    </location>
</feature>
<evidence type="ECO:0000256" key="2">
    <source>
        <dbReference type="ARBA" id="ARBA00007362"/>
    </source>
</evidence>
<feature type="transmembrane region" description="Helical" evidence="6">
    <location>
        <begin position="296"/>
        <end position="313"/>
    </location>
</feature>
<dbReference type="SUPFAM" id="SSF103481">
    <property type="entry name" value="Multidrug resistance efflux transporter EmrE"/>
    <property type="match status" value="2"/>
</dbReference>
<feature type="transmembrane region" description="Helical" evidence="6">
    <location>
        <begin position="172"/>
        <end position="189"/>
    </location>
</feature>
<dbReference type="InterPro" id="IPR000620">
    <property type="entry name" value="EamA_dom"/>
</dbReference>
<dbReference type="PANTHER" id="PTHR32322">
    <property type="entry name" value="INNER MEMBRANE TRANSPORTER"/>
    <property type="match status" value="1"/>
</dbReference>
<feature type="transmembrane region" description="Helical" evidence="6">
    <location>
        <begin position="146"/>
        <end position="165"/>
    </location>
</feature>
<keyword evidence="4 6" id="KW-1133">Transmembrane helix</keyword>
<dbReference type="AlphaFoldDB" id="A0A538S6R8"/>
<feature type="transmembrane region" description="Helical" evidence="6">
    <location>
        <begin position="319"/>
        <end position="336"/>
    </location>
</feature>
<evidence type="ECO:0000256" key="3">
    <source>
        <dbReference type="ARBA" id="ARBA00022692"/>
    </source>
</evidence>
<dbReference type="EMBL" id="VBOR01000129">
    <property type="protein sequence ID" value="TMQ47060.1"/>
    <property type="molecule type" value="Genomic_DNA"/>
</dbReference>
<reference evidence="8 9" key="1">
    <citation type="journal article" date="2019" name="Nat. Microbiol.">
        <title>Mediterranean grassland soil C-N compound turnover is dependent on rainfall and depth, and is mediated by genomically divergent microorganisms.</title>
        <authorList>
            <person name="Diamond S."/>
            <person name="Andeer P.F."/>
            <person name="Li Z."/>
            <person name="Crits-Christoph A."/>
            <person name="Burstein D."/>
            <person name="Anantharaman K."/>
            <person name="Lane K.R."/>
            <person name="Thomas B.C."/>
            <person name="Pan C."/>
            <person name="Northen T.R."/>
            <person name="Banfield J.F."/>
        </authorList>
    </citation>
    <scope>NUCLEOTIDE SEQUENCE [LARGE SCALE GENOMIC DNA]</scope>
    <source>
        <strain evidence="8">WS_1</strain>
    </source>
</reference>
<keyword evidence="5 6" id="KW-0472">Membrane</keyword>
<comment type="caution">
    <text evidence="8">The sequence shown here is derived from an EMBL/GenBank/DDBJ whole genome shotgun (WGS) entry which is preliminary data.</text>
</comment>
<feature type="transmembrane region" description="Helical" evidence="6">
    <location>
        <begin position="264"/>
        <end position="284"/>
    </location>
</feature>
<gene>
    <name evidence="8" type="ORF">E6K71_10990</name>
</gene>
<proteinExistence type="inferred from homology"/>
<evidence type="ECO:0000256" key="6">
    <source>
        <dbReference type="SAM" id="Phobius"/>
    </source>
</evidence>
<feature type="transmembrane region" description="Helical" evidence="6">
    <location>
        <begin position="114"/>
        <end position="134"/>
    </location>
</feature>
<keyword evidence="3 6" id="KW-0812">Transmembrane</keyword>
<feature type="domain" description="EamA" evidence="7">
    <location>
        <begin position="60"/>
        <end position="188"/>
    </location>
</feature>
<evidence type="ECO:0000259" key="7">
    <source>
        <dbReference type="Pfam" id="PF00892"/>
    </source>
</evidence>
<evidence type="ECO:0000313" key="9">
    <source>
        <dbReference type="Proteomes" id="UP000316292"/>
    </source>
</evidence>
<evidence type="ECO:0000256" key="5">
    <source>
        <dbReference type="ARBA" id="ARBA00023136"/>
    </source>
</evidence>